<feature type="chain" id="PRO_5040212756" evidence="1">
    <location>
        <begin position="21"/>
        <end position="338"/>
    </location>
</feature>
<keyword evidence="1" id="KW-0732">Signal</keyword>
<proteinExistence type="predicted"/>
<evidence type="ECO:0000313" key="3">
    <source>
        <dbReference type="Proteomes" id="UP000754883"/>
    </source>
</evidence>
<reference evidence="3" key="1">
    <citation type="submission" date="2019-06" db="EMBL/GenBank/DDBJ databases">
        <authorList>
            <person name="Broberg M."/>
        </authorList>
    </citation>
    <scope>NUCLEOTIDE SEQUENCE [LARGE SCALE GENOMIC DNA]</scope>
</reference>
<protein>
    <submittedName>
        <fullName evidence="2">Uncharacterized protein</fullName>
    </submittedName>
</protein>
<comment type="caution">
    <text evidence="2">The sequence shown here is derived from an EMBL/GenBank/DDBJ whole genome shotgun (WGS) entry which is preliminary data.</text>
</comment>
<feature type="signal peptide" evidence="1">
    <location>
        <begin position="1"/>
        <end position="20"/>
    </location>
</feature>
<sequence length="338" mass="40500">MLSMIWQILLLALGLSSVLAQERTSFVSWAWFYSHALGNHMDRDHAFIYSRTVGFITLNFLPICEQQPRPAKPPRSFLFYHILQLRVPGPDSKHPYRFVGDPISNGSFLLNHVVKPHVDGSEHSRKFFNEYVPNRVFSKRGINCHYFFTKLKLLLGPLNQAYLPEYISTWHAKFYRVQSYHERLQFQFEFWLHKLSKLTNRLDLQDISNIGCFSNRKPLYNGDNLRHANRAHDWSNFYYSIHVYRKLGLHSADGSHNRSEFKHNNSVYNRVDLHYARRLFRRFDFRRFNFKYADRTNDWPGFHYTRWFDSRPEFKYTNSAYDGSHIHSTSFLFTKLDY</sequence>
<reference evidence="2 3" key="2">
    <citation type="submission" date="2021-10" db="EMBL/GenBank/DDBJ databases">
        <authorList>
            <person name="Piombo E."/>
        </authorList>
    </citation>
    <scope>NUCLEOTIDE SEQUENCE [LARGE SCALE GENOMIC DNA]</scope>
</reference>
<dbReference type="AlphaFoldDB" id="A0A9N9UKI8"/>
<accession>A0A9N9UKI8</accession>
<gene>
    <name evidence="2" type="ORF">CBYS24578_00004559</name>
</gene>
<dbReference type="OrthoDB" id="10423454at2759"/>
<name>A0A9N9UKI8_9HYPO</name>
<keyword evidence="3" id="KW-1185">Reference proteome</keyword>
<evidence type="ECO:0000256" key="1">
    <source>
        <dbReference type="SAM" id="SignalP"/>
    </source>
</evidence>
<organism evidence="2 3">
    <name type="scientific">Clonostachys byssicola</name>
    <dbReference type="NCBI Taxonomy" id="160290"/>
    <lineage>
        <taxon>Eukaryota</taxon>
        <taxon>Fungi</taxon>
        <taxon>Dikarya</taxon>
        <taxon>Ascomycota</taxon>
        <taxon>Pezizomycotina</taxon>
        <taxon>Sordariomycetes</taxon>
        <taxon>Hypocreomycetidae</taxon>
        <taxon>Hypocreales</taxon>
        <taxon>Bionectriaceae</taxon>
        <taxon>Clonostachys</taxon>
    </lineage>
</organism>
<evidence type="ECO:0000313" key="2">
    <source>
        <dbReference type="EMBL" id="CAG9993982.1"/>
    </source>
</evidence>
<dbReference type="Proteomes" id="UP000754883">
    <property type="component" value="Unassembled WGS sequence"/>
</dbReference>
<dbReference type="EMBL" id="CABFNO020001523">
    <property type="protein sequence ID" value="CAG9993982.1"/>
    <property type="molecule type" value="Genomic_DNA"/>
</dbReference>